<accession>A0A916WCB6</accession>
<feature type="domain" description="N-acetyltransferase" evidence="1">
    <location>
        <begin position="1"/>
        <end position="167"/>
    </location>
</feature>
<organism evidence="2 3">
    <name type="scientific">Ornithinibacillus halotolerans</name>
    <dbReference type="NCBI Taxonomy" id="1274357"/>
    <lineage>
        <taxon>Bacteria</taxon>
        <taxon>Bacillati</taxon>
        <taxon>Bacillota</taxon>
        <taxon>Bacilli</taxon>
        <taxon>Bacillales</taxon>
        <taxon>Bacillaceae</taxon>
        <taxon>Ornithinibacillus</taxon>
    </lineage>
</organism>
<dbReference type="RefSeq" id="WP_188385511.1">
    <property type="nucleotide sequence ID" value="NZ_BMEY01000018.1"/>
</dbReference>
<dbReference type="EMBL" id="BMEY01000018">
    <property type="protein sequence ID" value="GGA85116.1"/>
    <property type="molecule type" value="Genomic_DNA"/>
</dbReference>
<dbReference type="AlphaFoldDB" id="A0A916WCB6"/>
<proteinExistence type="predicted"/>
<dbReference type="Proteomes" id="UP000613512">
    <property type="component" value="Unassembled WGS sequence"/>
</dbReference>
<gene>
    <name evidence="2" type="ORF">GCM10008025_30190</name>
</gene>
<sequence>MIRLLQPSDAEQYYALRLEALQENPEAFATSYEEVIRNKDAIKQYEKSFAQKNFYTFGAFEDEKLIGMITLLPESKEKLKHKANIFAMYVTPSFREKGIGYGLLDAAIKKARELDRIISINLTVVSINHGAKALYNKFGFQTFGLEERALKINNVYFDEEYMTLSLDKE</sequence>
<keyword evidence="3" id="KW-1185">Reference proteome</keyword>
<reference evidence="2" key="2">
    <citation type="submission" date="2020-09" db="EMBL/GenBank/DDBJ databases">
        <authorList>
            <person name="Sun Q."/>
            <person name="Zhou Y."/>
        </authorList>
    </citation>
    <scope>NUCLEOTIDE SEQUENCE</scope>
    <source>
        <strain evidence="2">CGMCC 1.12408</strain>
    </source>
</reference>
<evidence type="ECO:0000259" key="1">
    <source>
        <dbReference type="PROSITE" id="PS51186"/>
    </source>
</evidence>
<dbReference type="InterPro" id="IPR000182">
    <property type="entry name" value="GNAT_dom"/>
</dbReference>
<protein>
    <submittedName>
        <fullName evidence="2">Acetyltransferase</fullName>
    </submittedName>
</protein>
<evidence type="ECO:0000313" key="2">
    <source>
        <dbReference type="EMBL" id="GGA85116.1"/>
    </source>
</evidence>
<dbReference type="InterPro" id="IPR050276">
    <property type="entry name" value="MshD_Acetyltransferase"/>
</dbReference>
<dbReference type="Pfam" id="PF00583">
    <property type="entry name" value="Acetyltransf_1"/>
    <property type="match status" value="1"/>
</dbReference>
<evidence type="ECO:0000313" key="3">
    <source>
        <dbReference type="Proteomes" id="UP000613512"/>
    </source>
</evidence>
<dbReference type="PANTHER" id="PTHR43617">
    <property type="entry name" value="L-AMINO ACID N-ACETYLTRANSFERASE"/>
    <property type="match status" value="1"/>
</dbReference>
<dbReference type="CDD" id="cd04301">
    <property type="entry name" value="NAT_SF"/>
    <property type="match status" value="1"/>
</dbReference>
<dbReference type="SUPFAM" id="SSF55729">
    <property type="entry name" value="Acyl-CoA N-acyltransferases (Nat)"/>
    <property type="match status" value="1"/>
</dbReference>
<comment type="caution">
    <text evidence="2">The sequence shown here is derived from an EMBL/GenBank/DDBJ whole genome shotgun (WGS) entry which is preliminary data.</text>
</comment>
<dbReference type="PANTHER" id="PTHR43617:SF33">
    <property type="entry name" value="SPORE COAT POLYSACCHARIDE BIOSYNTHESIS PROTEIN SPSD"/>
    <property type="match status" value="1"/>
</dbReference>
<name>A0A916WCB6_9BACI</name>
<reference evidence="2" key="1">
    <citation type="journal article" date="2014" name="Int. J. Syst. Evol. Microbiol.">
        <title>Complete genome sequence of Corynebacterium casei LMG S-19264T (=DSM 44701T), isolated from a smear-ripened cheese.</title>
        <authorList>
            <consortium name="US DOE Joint Genome Institute (JGI-PGF)"/>
            <person name="Walter F."/>
            <person name="Albersmeier A."/>
            <person name="Kalinowski J."/>
            <person name="Ruckert C."/>
        </authorList>
    </citation>
    <scope>NUCLEOTIDE SEQUENCE</scope>
    <source>
        <strain evidence="2">CGMCC 1.12408</strain>
    </source>
</reference>
<dbReference type="GO" id="GO:0016747">
    <property type="term" value="F:acyltransferase activity, transferring groups other than amino-acyl groups"/>
    <property type="evidence" value="ECO:0007669"/>
    <property type="project" value="InterPro"/>
</dbReference>
<dbReference type="PROSITE" id="PS51186">
    <property type="entry name" value="GNAT"/>
    <property type="match status" value="1"/>
</dbReference>
<dbReference type="InterPro" id="IPR016181">
    <property type="entry name" value="Acyl_CoA_acyltransferase"/>
</dbReference>
<dbReference type="Gene3D" id="3.40.630.30">
    <property type="match status" value="1"/>
</dbReference>